<dbReference type="EMBL" id="WVHT01000011">
    <property type="protein sequence ID" value="MXV52905.1"/>
    <property type="molecule type" value="Genomic_DNA"/>
</dbReference>
<dbReference type="InterPro" id="IPR009056">
    <property type="entry name" value="Cyt_c-like_dom"/>
</dbReference>
<evidence type="ECO:0000259" key="6">
    <source>
        <dbReference type="PROSITE" id="PS51007"/>
    </source>
</evidence>
<organism evidence="7 8">
    <name type="scientific">Hufsiella arboris</name>
    <dbReference type="NCBI Taxonomy" id="2695275"/>
    <lineage>
        <taxon>Bacteria</taxon>
        <taxon>Pseudomonadati</taxon>
        <taxon>Bacteroidota</taxon>
        <taxon>Sphingobacteriia</taxon>
        <taxon>Sphingobacteriales</taxon>
        <taxon>Sphingobacteriaceae</taxon>
        <taxon>Hufsiella</taxon>
    </lineage>
</organism>
<dbReference type="GO" id="GO:0009055">
    <property type="term" value="F:electron transfer activity"/>
    <property type="evidence" value="ECO:0007669"/>
    <property type="project" value="InterPro"/>
</dbReference>
<comment type="caution">
    <text evidence="7">The sequence shown here is derived from an EMBL/GenBank/DDBJ whole genome shotgun (WGS) entry which is preliminary data.</text>
</comment>
<feature type="domain" description="Cytochrome c" evidence="6">
    <location>
        <begin position="195"/>
        <end position="311"/>
    </location>
</feature>
<dbReference type="Proteomes" id="UP000466586">
    <property type="component" value="Unassembled WGS sequence"/>
</dbReference>
<sequence>MKILKVLACVLAFVVLLAFAAGGYVYYALPNTGKPADVTIEATSQRIERGKYLANHVTVCMDCHSSRDWSLYGGPMKEGNFGGGGEVFDALKGFPGNFYASNITPFALGKWTDGEVLRAITTGVSKNGKALFPVMGYHRFGRMDQEDVYSIIAYIRTLQPVSNNVPVSKADFPVSVLINTFPQKADFQKIPSEFDTVSYGGYLVNAAGCVDCHSKTDKGNIIPGTEFGGGMEFKQPGGVMRSPNITFDKGTGIGGWSAENFVSRFRAYADSNYHPTRLKLSDVNTPMPWKMYGGMKASDLQAIYVYLKTLTPMKNAVVRIEKSR</sequence>
<protein>
    <submittedName>
        <fullName evidence="7">Cytochrome C</fullName>
    </submittedName>
</protein>
<reference evidence="7 8" key="1">
    <citation type="submission" date="2019-11" db="EMBL/GenBank/DDBJ databases">
        <title>Pedobacter sp. HMF7647 Genome sequencing and assembly.</title>
        <authorList>
            <person name="Kang H."/>
            <person name="Kim H."/>
            <person name="Joh K."/>
        </authorList>
    </citation>
    <scope>NUCLEOTIDE SEQUENCE [LARGE SCALE GENOMIC DNA]</scope>
    <source>
        <strain evidence="7 8">HMF7647</strain>
    </source>
</reference>
<dbReference type="PANTHER" id="PTHR35008">
    <property type="entry name" value="BLL4482 PROTEIN-RELATED"/>
    <property type="match status" value="1"/>
</dbReference>
<accession>A0A7K1YE86</accession>
<evidence type="ECO:0000256" key="4">
    <source>
        <dbReference type="PROSITE-ProRule" id="PRU00433"/>
    </source>
</evidence>
<evidence type="ECO:0000313" key="8">
    <source>
        <dbReference type="Proteomes" id="UP000466586"/>
    </source>
</evidence>
<proteinExistence type="predicted"/>
<evidence type="ECO:0000256" key="3">
    <source>
        <dbReference type="ARBA" id="ARBA00023004"/>
    </source>
</evidence>
<dbReference type="AlphaFoldDB" id="A0A7K1YE86"/>
<dbReference type="RefSeq" id="WP_160846086.1">
    <property type="nucleotide sequence ID" value="NZ_WVHT01000011.1"/>
</dbReference>
<feature type="chain" id="PRO_5029898053" evidence="5">
    <location>
        <begin position="21"/>
        <end position="324"/>
    </location>
</feature>
<keyword evidence="8" id="KW-1185">Reference proteome</keyword>
<feature type="domain" description="Cytochrome c" evidence="6">
    <location>
        <begin position="45"/>
        <end position="159"/>
    </location>
</feature>
<evidence type="ECO:0000256" key="5">
    <source>
        <dbReference type="SAM" id="SignalP"/>
    </source>
</evidence>
<dbReference type="InterPro" id="IPR036909">
    <property type="entry name" value="Cyt_c-like_dom_sf"/>
</dbReference>
<dbReference type="GO" id="GO:0046872">
    <property type="term" value="F:metal ion binding"/>
    <property type="evidence" value="ECO:0007669"/>
    <property type="project" value="UniProtKB-KW"/>
</dbReference>
<dbReference type="PROSITE" id="PS51007">
    <property type="entry name" value="CYTC"/>
    <property type="match status" value="2"/>
</dbReference>
<keyword evidence="5" id="KW-0732">Signal</keyword>
<keyword evidence="1 4" id="KW-0349">Heme</keyword>
<evidence type="ECO:0000256" key="1">
    <source>
        <dbReference type="ARBA" id="ARBA00022617"/>
    </source>
</evidence>
<evidence type="ECO:0000313" key="7">
    <source>
        <dbReference type="EMBL" id="MXV52905.1"/>
    </source>
</evidence>
<dbReference type="InterPro" id="IPR051459">
    <property type="entry name" value="Cytochrome_c-type_DH"/>
</dbReference>
<keyword evidence="2 4" id="KW-0479">Metal-binding</keyword>
<name>A0A7K1YE86_9SPHI</name>
<dbReference type="SUPFAM" id="SSF46626">
    <property type="entry name" value="Cytochrome c"/>
    <property type="match status" value="2"/>
</dbReference>
<feature type="signal peptide" evidence="5">
    <location>
        <begin position="1"/>
        <end position="20"/>
    </location>
</feature>
<dbReference type="GO" id="GO:0020037">
    <property type="term" value="F:heme binding"/>
    <property type="evidence" value="ECO:0007669"/>
    <property type="project" value="InterPro"/>
</dbReference>
<dbReference type="Gene3D" id="1.10.760.10">
    <property type="entry name" value="Cytochrome c-like domain"/>
    <property type="match status" value="2"/>
</dbReference>
<gene>
    <name evidence="7" type="ORF">GS399_18175</name>
</gene>
<evidence type="ECO:0000256" key="2">
    <source>
        <dbReference type="ARBA" id="ARBA00022723"/>
    </source>
</evidence>
<keyword evidence="3 4" id="KW-0408">Iron</keyword>
<dbReference type="PANTHER" id="PTHR35008:SF8">
    <property type="entry name" value="ALCOHOL DEHYDROGENASE CYTOCHROME C SUBUNIT"/>
    <property type="match status" value="1"/>
</dbReference>